<feature type="transmembrane region" description="Helical" evidence="1">
    <location>
        <begin position="331"/>
        <end position="350"/>
    </location>
</feature>
<evidence type="ECO:0000313" key="3">
    <source>
        <dbReference type="Proteomes" id="UP001589836"/>
    </source>
</evidence>
<feature type="transmembrane region" description="Helical" evidence="1">
    <location>
        <begin position="152"/>
        <end position="171"/>
    </location>
</feature>
<keyword evidence="1" id="KW-0472">Membrane</keyword>
<proteinExistence type="predicted"/>
<reference evidence="2 3" key="1">
    <citation type="submission" date="2024-09" db="EMBL/GenBank/DDBJ databases">
        <authorList>
            <person name="Sun Q."/>
            <person name="Mori K."/>
        </authorList>
    </citation>
    <scope>NUCLEOTIDE SEQUENCE [LARGE SCALE GENOMIC DNA]</scope>
    <source>
        <strain evidence="2 3">NCAIM B.02529</strain>
    </source>
</reference>
<feature type="transmembrane region" description="Helical" evidence="1">
    <location>
        <begin position="102"/>
        <end position="120"/>
    </location>
</feature>
<feature type="transmembrane region" description="Helical" evidence="1">
    <location>
        <begin position="29"/>
        <end position="49"/>
    </location>
</feature>
<protein>
    <recommendedName>
        <fullName evidence="4">Multi-TM2 domain-containing protein</fullName>
    </recommendedName>
</protein>
<comment type="caution">
    <text evidence="2">The sequence shown here is derived from an EMBL/GenBank/DDBJ whole genome shotgun (WGS) entry which is preliminary data.</text>
</comment>
<name>A0ABV6LMB1_9BACI</name>
<feature type="transmembrane region" description="Helical" evidence="1">
    <location>
        <begin position="127"/>
        <end position="146"/>
    </location>
</feature>
<dbReference type="RefSeq" id="WP_377346499.1">
    <property type="nucleotide sequence ID" value="NZ_JBHLTP010000005.1"/>
</dbReference>
<feature type="transmembrane region" description="Helical" evidence="1">
    <location>
        <begin position="290"/>
        <end position="311"/>
    </location>
</feature>
<feature type="transmembrane region" description="Helical" evidence="1">
    <location>
        <begin position="242"/>
        <end position="261"/>
    </location>
</feature>
<evidence type="ECO:0000256" key="1">
    <source>
        <dbReference type="SAM" id="Phobius"/>
    </source>
</evidence>
<evidence type="ECO:0000313" key="2">
    <source>
        <dbReference type="EMBL" id="MFC0523551.1"/>
    </source>
</evidence>
<dbReference type="Proteomes" id="UP001589836">
    <property type="component" value="Unassembled WGS sequence"/>
</dbReference>
<keyword evidence="1" id="KW-1133">Transmembrane helix</keyword>
<feature type="transmembrane region" description="Helical" evidence="1">
    <location>
        <begin position="56"/>
        <end position="82"/>
    </location>
</feature>
<gene>
    <name evidence="2" type="ORF">ACFFGV_08125</name>
</gene>
<organism evidence="2 3">
    <name type="scientific">Pontibacillus salicampi</name>
    <dbReference type="NCBI Taxonomy" id="1449801"/>
    <lineage>
        <taxon>Bacteria</taxon>
        <taxon>Bacillati</taxon>
        <taxon>Bacillota</taxon>
        <taxon>Bacilli</taxon>
        <taxon>Bacillales</taxon>
        <taxon>Bacillaceae</taxon>
        <taxon>Pontibacillus</taxon>
    </lineage>
</organism>
<sequence length="365" mass="41859">MNNKSSVLALLLSLIPGLGHMYLHKRIKGFVYGLLFFGPLTLAFMIAIANYMYEEVILILLAISFGVFIITMVDMIVTLLILEREQRAGFINEEGHKTKDNERFFTILLSFVPGVGHFHLGLNQRGLTLVTAFIGLAIMVVFITFLTSTSGFIIFLLALPVIWIYSLFDVIQLMNQRARGEMLEDRTILEDFDRHRQADKKSKVLATILGFFPGAGHMYLGLQRRGLQLMIGFLLSIYVLDTLRLSFFLFLIPVIWFYSFFDALQHAAKAEDEVLEDIPLVKQFLNHQRWFGIALITIGSFFILDRILVPILDDQLSQIMNINVRFYYSEYFQLIIVSFLFIWGGIKLLAGTKEASSKRKEEDLL</sequence>
<accession>A0ABV6LMB1</accession>
<keyword evidence="1" id="KW-0812">Transmembrane</keyword>
<evidence type="ECO:0008006" key="4">
    <source>
        <dbReference type="Google" id="ProtNLM"/>
    </source>
</evidence>
<keyword evidence="3" id="KW-1185">Reference proteome</keyword>
<dbReference type="EMBL" id="JBHLTP010000005">
    <property type="protein sequence ID" value="MFC0523551.1"/>
    <property type="molecule type" value="Genomic_DNA"/>
</dbReference>
<feature type="transmembrane region" description="Helical" evidence="1">
    <location>
        <begin position="204"/>
        <end position="222"/>
    </location>
</feature>